<proteinExistence type="predicted"/>
<feature type="signal peptide" evidence="1">
    <location>
        <begin position="1"/>
        <end position="29"/>
    </location>
</feature>
<dbReference type="RefSeq" id="WP_346228034.1">
    <property type="nucleotide sequence ID" value="NZ_JBDJAW010000020.1"/>
</dbReference>
<name>A0ABV0AV74_9ACTN</name>
<sequence length="151" mass="15874">MTNFTRKTRLSLSFAAIAVASSAVIPASAATASTATTATTATATTSTASLAWHSGYFTKNMCYKDARSFAQSALRGRGYTVVYNPANAVLGTNGTTAVEVSFAPAQTSYNPGTFSKVNFTVTAISNTSSLAETARNSVRESIVKQVYFDYC</sequence>
<organism evidence="2 3">
    <name type="scientific">Microbispora maris</name>
    <dbReference type="NCBI Taxonomy" id="3144104"/>
    <lineage>
        <taxon>Bacteria</taxon>
        <taxon>Bacillati</taxon>
        <taxon>Actinomycetota</taxon>
        <taxon>Actinomycetes</taxon>
        <taxon>Streptosporangiales</taxon>
        <taxon>Streptosporangiaceae</taxon>
        <taxon>Microbispora</taxon>
    </lineage>
</organism>
<evidence type="ECO:0000313" key="2">
    <source>
        <dbReference type="EMBL" id="MEN3538082.1"/>
    </source>
</evidence>
<reference evidence="2 3" key="1">
    <citation type="submission" date="2024-05" db="EMBL/GenBank/DDBJ databases">
        <title>Microbispora sp.ZYX-F-249.</title>
        <authorList>
            <person name="Xie H."/>
        </authorList>
    </citation>
    <scope>NUCLEOTIDE SEQUENCE [LARGE SCALE GENOMIC DNA]</scope>
    <source>
        <strain evidence="2 3">ZYX-F-249</strain>
    </source>
</reference>
<gene>
    <name evidence="2" type="ORF">AAH991_23405</name>
</gene>
<protein>
    <submittedName>
        <fullName evidence="2">Uncharacterized protein</fullName>
    </submittedName>
</protein>
<feature type="chain" id="PRO_5046160180" evidence="1">
    <location>
        <begin position="30"/>
        <end position="151"/>
    </location>
</feature>
<comment type="caution">
    <text evidence="2">The sequence shown here is derived from an EMBL/GenBank/DDBJ whole genome shotgun (WGS) entry which is preliminary data.</text>
</comment>
<keyword evidence="3" id="KW-1185">Reference proteome</keyword>
<keyword evidence="1" id="KW-0732">Signal</keyword>
<accession>A0ABV0AV74</accession>
<evidence type="ECO:0000313" key="3">
    <source>
        <dbReference type="Proteomes" id="UP001447516"/>
    </source>
</evidence>
<dbReference type="EMBL" id="JBDJAW010000020">
    <property type="protein sequence ID" value="MEN3538082.1"/>
    <property type="molecule type" value="Genomic_DNA"/>
</dbReference>
<evidence type="ECO:0000256" key="1">
    <source>
        <dbReference type="SAM" id="SignalP"/>
    </source>
</evidence>
<dbReference type="Proteomes" id="UP001447516">
    <property type="component" value="Unassembled WGS sequence"/>
</dbReference>